<dbReference type="PANTHER" id="PTHR11228">
    <property type="entry name" value="RADICAL SAM DOMAIN PROTEIN"/>
    <property type="match status" value="1"/>
</dbReference>
<dbReference type="KEGG" id="ota:OT_ostta13g02580"/>
<dbReference type="GO" id="GO:0051536">
    <property type="term" value="F:iron-sulfur cluster binding"/>
    <property type="evidence" value="ECO:0007669"/>
    <property type="project" value="UniProtKB-KW"/>
</dbReference>
<dbReference type="AlphaFoldDB" id="A0A096P864"/>
<evidence type="ECO:0000259" key="5">
    <source>
        <dbReference type="Pfam" id="PF04055"/>
    </source>
</evidence>
<keyword evidence="4" id="KW-0411">Iron-sulfur</keyword>
<name>A0A096P864_OSTTA</name>
<reference evidence="6 7" key="2">
    <citation type="journal article" date="2014" name="BMC Genomics">
        <title>An improved genome of the model marine alga Ostreococcus tauri unfolds by assessing Illumina de novo assemblies.</title>
        <authorList>
            <person name="Blanc-Mathieu R."/>
            <person name="Verhelst B."/>
            <person name="Derelle E."/>
            <person name="Rombauts S."/>
            <person name="Bouget F.Y."/>
            <person name="Carre I."/>
            <person name="Chateau A."/>
            <person name="Eyre-Walker A."/>
            <person name="Grimsley N."/>
            <person name="Moreau H."/>
            <person name="Piegu B."/>
            <person name="Rivals E."/>
            <person name="Schackwitz W."/>
            <person name="Van de Peer Y."/>
            <person name="Piganeau G."/>
        </authorList>
    </citation>
    <scope>NUCLEOTIDE SEQUENCE [LARGE SCALE GENOMIC DNA]</scope>
    <source>
        <strain evidence="7">OTTH 0595 / CCAP 157/2 / RCC745</strain>
    </source>
</reference>
<protein>
    <submittedName>
        <fullName evidence="6">Radical SAM</fullName>
    </submittedName>
</protein>
<dbReference type="Pfam" id="PF04055">
    <property type="entry name" value="Radical_SAM"/>
    <property type="match status" value="1"/>
</dbReference>
<gene>
    <name evidence="6" type="ORF">OT_ostta13g02580</name>
</gene>
<evidence type="ECO:0000313" key="7">
    <source>
        <dbReference type="Proteomes" id="UP000009170"/>
    </source>
</evidence>
<evidence type="ECO:0000256" key="4">
    <source>
        <dbReference type="ARBA" id="ARBA00023014"/>
    </source>
</evidence>
<dbReference type="GeneID" id="9837374"/>
<dbReference type="InterPro" id="IPR050377">
    <property type="entry name" value="Radical_SAM_PqqE_MftC-like"/>
</dbReference>
<dbReference type="OrthoDB" id="198397at2759"/>
<dbReference type="EMBL" id="CAID01000013">
    <property type="protein sequence ID" value="CEG00197.1"/>
    <property type="molecule type" value="Genomic_DNA"/>
</dbReference>
<reference evidence="7" key="1">
    <citation type="journal article" date="2006" name="Proc. Natl. Acad. Sci. U.S.A.">
        <title>Genome analysis of the smallest free-living eukaryote Ostreococcus tauri unveils many unique features.</title>
        <authorList>
            <person name="Derelle E."/>
            <person name="Ferraz C."/>
            <person name="Rombauts S."/>
            <person name="Rouze P."/>
            <person name="Worden A.Z."/>
            <person name="Robbens S."/>
            <person name="Partensky F."/>
            <person name="Degroeve S."/>
            <person name="Echeynie S."/>
            <person name="Cooke R."/>
            <person name="Saeys Y."/>
            <person name="Wuyts J."/>
            <person name="Jabbari K."/>
            <person name="Bowler C."/>
            <person name="Panaud O."/>
            <person name="Piegu B."/>
            <person name="Ball S.G."/>
            <person name="Ral J.-P."/>
            <person name="Bouget F.-Y."/>
            <person name="Piganeau G."/>
            <person name="De Baets B."/>
            <person name="Picard A."/>
            <person name="Delseny M."/>
            <person name="Demaille J."/>
            <person name="Van de Peer Y."/>
            <person name="Moreau H."/>
        </authorList>
    </citation>
    <scope>NUCLEOTIDE SEQUENCE [LARGE SCALE GENOMIC DNA]</scope>
    <source>
        <strain evidence="7">OTTH 0595 / CCAP 157/2 / RCC745</strain>
    </source>
</reference>
<evidence type="ECO:0000256" key="3">
    <source>
        <dbReference type="ARBA" id="ARBA00023004"/>
    </source>
</evidence>
<dbReference type="GO" id="GO:0046872">
    <property type="term" value="F:metal ion binding"/>
    <property type="evidence" value="ECO:0007669"/>
    <property type="project" value="UniProtKB-KW"/>
</dbReference>
<feature type="domain" description="Radical SAM core" evidence="5">
    <location>
        <begin position="84"/>
        <end position="185"/>
    </location>
</feature>
<sequence length="215" mass="23181">MSNAFARPGVAYLLRGAMYLSLTDKSNAASLITLRGPSFSVPKASGFVPLGVEANEPNAQELVNAVDRFYDSLNIGSSGESDPGVIFAGAGEPLLRKHVLLEAVREIRERRHGARLRVSTNGLHDLETCDELFNAGLREVSVYVASANPEEYTRLMAPTDGRGLGDALQFVERCSSNGIEVEVTCSKAPGVDLGAVREVAMACGAVKFREREYFQ</sequence>
<keyword evidence="1" id="KW-0949">S-adenosyl-L-methionine</keyword>
<keyword evidence="3" id="KW-0408">Iron</keyword>
<proteinExistence type="predicted"/>
<organism evidence="6 7">
    <name type="scientific">Ostreococcus tauri</name>
    <name type="common">Marine green alga</name>
    <dbReference type="NCBI Taxonomy" id="70448"/>
    <lineage>
        <taxon>Eukaryota</taxon>
        <taxon>Viridiplantae</taxon>
        <taxon>Chlorophyta</taxon>
        <taxon>Mamiellophyceae</taxon>
        <taxon>Mamiellales</taxon>
        <taxon>Bathycoccaceae</taxon>
        <taxon>Ostreococcus</taxon>
    </lineage>
</organism>
<dbReference type="Proteomes" id="UP000009170">
    <property type="component" value="Unassembled WGS sequence"/>
</dbReference>
<dbReference type="SUPFAM" id="SSF102114">
    <property type="entry name" value="Radical SAM enzymes"/>
    <property type="match status" value="1"/>
</dbReference>
<dbReference type="InterPro" id="IPR013785">
    <property type="entry name" value="Aldolase_TIM"/>
</dbReference>
<dbReference type="Gene3D" id="3.20.20.70">
    <property type="entry name" value="Aldolase class I"/>
    <property type="match status" value="1"/>
</dbReference>
<comment type="caution">
    <text evidence="6">The sequence shown here is derived from an EMBL/GenBank/DDBJ whole genome shotgun (WGS) entry which is preliminary data.</text>
</comment>
<evidence type="ECO:0000256" key="1">
    <source>
        <dbReference type="ARBA" id="ARBA00022691"/>
    </source>
</evidence>
<accession>A0A096P864</accession>
<dbReference type="InParanoid" id="A0A096P864"/>
<evidence type="ECO:0000256" key="2">
    <source>
        <dbReference type="ARBA" id="ARBA00022723"/>
    </source>
</evidence>
<dbReference type="GO" id="GO:0003824">
    <property type="term" value="F:catalytic activity"/>
    <property type="evidence" value="ECO:0007669"/>
    <property type="project" value="InterPro"/>
</dbReference>
<dbReference type="PANTHER" id="PTHR11228:SF35">
    <property type="entry name" value="MOLYBDENUM COFACTOR BIOSYNTHESIS PROTEIN A-RELATED"/>
    <property type="match status" value="1"/>
</dbReference>
<dbReference type="RefSeq" id="XP_003082770.2">
    <property type="nucleotide sequence ID" value="XM_003082722.2"/>
</dbReference>
<dbReference type="InterPro" id="IPR058240">
    <property type="entry name" value="rSAM_sf"/>
</dbReference>
<dbReference type="InterPro" id="IPR007197">
    <property type="entry name" value="rSAM"/>
</dbReference>
<keyword evidence="7" id="KW-1185">Reference proteome</keyword>
<dbReference type="CDD" id="cd01335">
    <property type="entry name" value="Radical_SAM"/>
    <property type="match status" value="1"/>
</dbReference>
<keyword evidence="2" id="KW-0479">Metal-binding</keyword>
<evidence type="ECO:0000313" key="6">
    <source>
        <dbReference type="EMBL" id="CEG00197.1"/>
    </source>
</evidence>